<dbReference type="AlphaFoldDB" id="A0AAV2E4L6"/>
<evidence type="ECO:0000313" key="2">
    <source>
        <dbReference type="Proteomes" id="UP001497516"/>
    </source>
</evidence>
<proteinExistence type="predicted"/>
<evidence type="ECO:0000313" key="1">
    <source>
        <dbReference type="EMBL" id="CAL1380809.1"/>
    </source>
</evidence>
<dbReference type="Proteomes" id="UP001497516">
    <property type="component" value="Chromosome 4"/>
</dbReference>
<gene>
    <name evidence="1" type="ORF">LTRI10_LOCUS22228</name>
</gene>
<evidence type="ECO:0008006" key="3">
    <source>
        <dbReference type="Google" id="ProtNLM"/>
    </source>
</evidence>
<reference evidence="1 2" key="1">
    <citation type="submission" date="2024-04" db="EMBL/GenBank/DDBJ databases">
        <authorList>
            <person name="Fracassetti M."/>
        </authorList>
    </citation>
    <scope>NUCLEOTIDE SEQUENCE [LARGE SCALE GENOMIC DNA]</scope>
</reference>
<organism evidence="1 2">
    <name type="scientific">Linum trigynum</name>
    <dbReference type="NCBI Taxonomy" id="586398"/>
    <lineage>
        <taxon>Eukaryota</taxon>
        <taxon>Viridiplantae</taxon>
        <taxon>Streptophyta</taxon>
        <taxon>Embryophyta</taxon>
        <taxon>Tracheophyta</taxon>
        <taxon>Spermatophyta</taxon>
        <taxon>Magnoliopsida</taxon>
        <taxon>eudicotyledons</taxon>
        <taxon>Gunneridae</taxon>
        <taxon>Pentapetalae</taxon>
        <taxon>rosids</taxon>
        <taxon>fabids</taxon>
        <taxon>Malpighiales</taxon>
        <taxon>Linaceae</taxon>
        <taxon>Linum</taxon>
    </lineage>
</organism>
<dbReference type="EMBL" id="OZ034817">
    <property type="protein sequence ID" value="CAL1380809.1"/>
    <property type="molecule type" value="Genomic_DNA"/>
</dbReference>
<sequence>MRNALPTGDRVSEKSTRCSDKCPFYDIRETQIHFFAECPWTTRLWRQSTLSGCFEARRSDDCLEWAKRVMTAVDGGTFEEWCSLLWTLWKERNAQLFNGQKMPEEEIVT</sequence>
<keyword evidence="2" id="KW-1185">Reference proteome</keyword>
<protein>
    <recommendedName>
        <fullName evidence="3">Reverse transcriptase zinc-binding domain-containing protein</fullName>
    </recommendedName>
</protein>
<name>A0AAV2E4L6_9ROSI</name>
<accession>A0AAV2E4L6</accession>